<reference evidence="3" key="1">
    <citation type="submission" date="2021-02" db="EMBL/GenBank/DDBJ databases">
        <authorList>
            <person name="Nowell W R."/>
        </authorList>
    </citation>
    <scope>NUCLEOTIDE SEQUENCE</scope>
</reference>
<evidence type="ECO:0000313" key="6">
    <source>
        <dbReference type="Proteomes" id="UP000663829"/>
    </source>
</evidence>
<dbReference type="EMBL" id="CAJNOQ010017242">
    <property type="protein sequence ID" value="CAF1395610.1"/>
    <property type="molecule type" value="Genomic_DNA"/>
</dbReference>
<protein>
    <submittedName>
        <fullName evidence="3">Uncharacterized protein</fullName>
    </submittedName>
</protein>
<dbReference type="AlphaFoldDB" id="A0A815KHA6"/>
<feature type="region of interest" description="Disordered" evidence="1">
    <location>
        <begin position="1"/>
        <end position="74"/>
    </location>
</feature>
<organism evidence="3 6">
    <name type="scientific">Didymodactylos carnosus</name>
    <dbReference type="NCBI Taxonomy" id="1234261"/>
    <lineage>
        <taxon>Eukaryota</taxon>
        <taxon>Metazoa</taxon>
        <taxon>Spiralia</taxon>
        <taxon>Gnathifera</taxon>
        <taxon>Rotifera</taxon>
        <taxon>Eurotatoria</taxon>
        <taxon>Bdelloidea</taxon>
        <taxon>Philodinida</taxon>
        <taxon>Philodinidae</taxon>
        <taxon>Didymodactylos</taxon>
    </lineage>
</organism>
<evidence type="ECO:0000313" key="2">
    <source>
        <dbReference type="EMBL" id="CAF1251243.1"/>
    </source>
</evidence>
<evidence type="ECO:0000256" key="1">
    <source>
        <dbReference type="SAM" id="MobiDB-lite"/>
    </source>
</evidence>
<sequence>INMANKSNNSSPDTSDDEVRYTSADLDQSYADVLDSSSDNDDNNISNGSGLSDESDDVTESNKDDNENLNADSITDVTRVETWSETTLEPNLPYYDGELKLPQNIALALP</sequence>
<dbReference type="Proteomes" id="UP000677228">
    <property type="component" value="Unassembled WGS sequence"/>
</dbReference>
<dbReference type="EMBL" id="CAJNOK010016755">
    <property type="protein sequence ID" value="CAF1251243.1"/>
    <property type="molecule type" value="Genomic_DNA"/>
</dbReference>
<dbReference type="Proteomes" id="UP000681722">
    <property type="component" value="Unassembled WGS sequence"/>
</dbReference>
<evidence type="ECO:0000313" key="4">
    <source>
        <dbReference type="EMBL" id="CAF4058553.1"/>
    </source>
</evidence>
<name>A0A815KHA6_9BILA</name>
<dbReference type="Proteomes" id="UP000663829">
    <property type="component" value="Unassembled WGS sequence"/>
</dbReference>
<proteinExistence type="predicted"/>
<comment type="caution">
    <text evidence="3">The sequence shown here is derived from an EMBL/GenBank/DDBJ whole genome shotgun (WGS) entry which is preliminary data.</text>
</comment>
<gene>
    <name evidence="3" type="ORF">GPM918_LOCUS33014</name>
    <name evidence="2" type="ORF">OVA965_LOCUS26288</name>
    <name evidence="5" type="ORF">SRO942_LOCUS33688</name>
    <name evidence="4" type="ORF">TMI583_LOCUS27028</name>
</gene>
<keyword evidence="6" id="KW-1185">Reference proteome</keyword>
<evidence type="ECO:0000313" key="5">
    <source>
        <dbReference type="EMBL" id="CAF4289775.1"/>
    </source>
</evidence>
<accession>A0A815KHA6</accession>
<dbReference type="EMBL" id="CAJOBA010038308">
    <property type="protein sequence ID" value="CAF4058553.1"/>
    <property type="molecule type" value="Genomic_DNA"/>
</dbReference>
<evidence type="ECO:0000313" key="3">
    <source>
        <dbReference type="EMBL" id="CAF1395610.1"/>
    </source>
</evidence>
<feature type="non-terminal residue" evidence="3">
    <location>
        <position position="1"/>
    </location>
</feature>
<dbReference type="Proteomes" id="UP000682733">
    <property type="component" value="Unassembled WGS sequence"/>
</dbReference>
<dbReference type="EMBL" id="CAJOBC010082654">
    <property type="protein sequence ID" value="CAF4289775.1"/>
    <property type="molecule type" value="Genomic_DNA"/>
</dbReference>
<feature type="compositionally biased region" description="Low complexity" evidence="1">
    <location>
        <begin position="32"/>
        <end position="52"/>
    </location>
</feature>
<feature type="compositionally biased region" description="Polar residues" evidence="1">
    <location>
        <begin position="1"/>
        <end position="13"/>
    </location>
</feature>